<dbReference type="EMBL" id="CAUEEQ010031338">
    <property type="protein sequence ID" value="CAJ0950210.1"/>
    <property type="molecule type" value="Genomic_DNA"/>
</dbReference>
<gene>
    <name evidence="8" type="ORF">RIMI_LOCUS12936572</name>
</gene>
<dbReference type="Gene3D" id="3.40.50.150">
    <property type="entry name" value="Vaccinia Virus protein VP39"/>
    <property type="match status" value="1"/>
</dbReference>
<dbReference type="EC" id="2.5.1.114" evidence="2"/>
<evidence type="ECO:0000256" key="5">
    <source>
        <dbReference type="ARBA" id="ARBA00022694"/>
    </source>
</evidence>
<comment type="catalytic activity">
    <reaction evidence="6">
        <text>4-demethylwyosine(37) in tRNA(Phe) + S-adenosyl-L-methionine = 4-demethyl-7-[(3S)-3-amino-3-carboxypropyl]wyosine(37) in tRNA(Phe) + S-methyl-5'-thioadenosine + H(+)</text>
        <dbReference type="Rhea" id="RHEA:36355"/>
        <dbReference type="Rhea" id="RHEA-COMP:10164"/>
        <dbReference type="Rhea" id="RHEA-COMP:10378"/>
        <dbReference type="ChEBI" id="CHEBI:15378"/>
        <dbReference type="ChEBI" id="CHEBI:17509"/>
        <dbReference type="ChEBI" id="CHEBI:59789"/>
        <dbReference type="ChEBI" id="CHEBI:64315"/>
        <dbReference type="ChEBI" id="CHEBI:73550"/>
        <dbReference type="EC" id="2.5.1.114"/>
    </reaction>
</comment>
<organism evidence="8 9">
    <name type="scientific">Ranitomeya imitator</name>
    <name type="common">mimic poison frog</name>
    <dbReference type="NCBI Taxonomy" id="111125"/>
    <lineage>
        <taxon>Eukaryota</taxon>
        <taxon>Metazoa</taxon>
        <taxon>Chordata</taxon>
        <taxon>Craniata</taxon>
        <taxon>Vertebrata</taxon>
        <taxon>Euteleostomi</taxon>
        <taxon>Amphibia</taxon>
        <taxon>Batrachia</taxon>
        <taxon>Anura</taxon>
        <taxon>Neobatrachia</taxon>
        <taxon>Hyloidea</taxon>
        <taxon>Dendrobatidae</taxon>
        <taxon>Dendrobatinae</taxon>
        <taxon>Ranitomeya</taxon>
    </lineage>
</organism>
<dbReference type="PANTHER" id="PTHR23245">
    <property type="entry name" value="TRNA METHYLTRANSFERASE"/>
    <property type="match status" value="1"/>
</dbReference>
<feature type="domain" description="SAM-dependent methyltransferase TRM5/TYW2-type" evidence="7">
    <location>
        <begin position="50"/>
        <end position="253"/>
    </location>
</feature>
<dbReference type="SUPFAM" id="SSF53335">
    <property type="entry name" value="S-adenosyl-L-methionine-dependent methyltransferases"/>
    <property type="match status" value="1"/>
</dbReference>
<evidence type="ECO:0000256" key="4">
    <source>
        <dbReference type="ARBA" id="ARBA00022691"/>
    </source>
</evidence>
<evidence type="ECO:0000256" key="6">
    <source>
        <dbReference type="ARBA" id="ARBA00049400"/>
    </source>
</evidence>
<dbReference type="InterPro" id="IPR029063">
    <property type="entry name" value="SAM-dependent_MTases_sf"/>
</dbReference>
<dbReference type="InterPro" id="IPR056744">
    <property type="entry name" value="TRM5/TYW2-like_N"/>
</dbReference>
<evidence type="ECO:0000313" key="8">
    <source>
        <dbReference type="EMBL" id="CAJ0950210.1"/>
    </source>
</evidence>
<dbReference type="InterPro" id="IPR056743">
    <property type="entry name" value="TRM5-TYW2-like_MTfase"/>
</dbReference>
<accession>A0ABN9LVN6</accession>
<dbReference type="Proteomes" id="UP001176940">
    <property type="component" value="Unassembled WGS sequence"/>
</dbReference>
<evidence type="ECO:0000313" key="9">
    <source>
        <dbReference type="Proteomes" id="UP001176940"/>
    </source>
</evidence>
<dbReference type="PROSITE" id="PS51684">
    <property type="entry name" value="SAM_MT_TRM5_TYW2"/>
    <property type="match status" value="1"/>
</dbReference>
<evidence type="ECO:0000259" key="7">
    <source>
        <dbReference type="PROSITE" id="PS51684"/>
    </source>
</evidence>
<keyword evidence="9" id="KW-1185">Reference proteome</keyword>
<dbReference type="Gene3D" id="3.30.300.110">
    <property type="entry name" value="Met-10+ protein-like domains"/>
    <property type="match status" value="1"/>
</dbReference>
<name>A0ABN9LVN6_9NEOB</name>
<dbReference type="Pfam" id="PF25133">
    <property type="entry name" value="TYW2_N_2"/>
    <property type="match status" value="1"/>
</dbReference>
<sequence>MLPVFQNPVHSKRCRVKPPAQKLHCDLYHLLVSYGLTWTQGLESDLPHSWQHHGDLVVLGKECFSNLIWRQLGDELWSCVARALGARRLAIQGHVLNDGLRSPNVTLLLGDSAWVEHKDNGIRYSFDLTKCMFSAGNIVEKQRIASLACSGEIVVDLYAGIGYFTLPFLVHAGAAFVHACEWNPHAVTALRRNLELNKVAQKCQIHEGDNRQVTRSILTLLIHKKWNSVVSNNQSKHYTVVSGLSGFISFMAC</sequence>
<reference evidence="8" key="1">
    <citation type="submission" date="2023-07" db="EMBL/GenBank/DDBJ databases">
        <authorList>
            <person name="Stuckert A."/>
        </authorList>
    </citation>
    <scope>NUCLEOTIDE SEQUENCE</scope>
</reference>
<comment type="caution">
    <text evidence="8">The sequence shown here is derived from an EMBL/GenBank/DDBJ whole genome shotgun (WGS) entry which is preliminary data.</text>
</comment>
<keyword evidence="4" id="KW-0949">S-adenosyl-L-methionine</keyword>
<dbReference type="InterPro" id="IPR030382">
    <property type="entry name" value="MeTrfase_TRM5/TYW2"/>
</dbReference>
<proteinExistence type="predicted"/>
<protein>
    <recommendedName>
        <fullName evidence="2">tRNA(Phe) (4-demethylwyosine(37)-C(7)) aminocarboxypropyltransferase</fullName>
        <ecNumber evidence="2">2.5.1.114</ecNumber>
    </recommendedName>
</protein>
<comment type="pathway">
    <text evidence="1">tRNA modification; wybutosine-tRNA(Phe) biosynthesis.</text>
</comment>
<keyword evidence="5" id="KW-0819">tRNA processing</keyword>
<keyword evidence="3" id="KW-0808">Transferase</keyword>
<evidence type="ECO:0000256" key="2">
    <source>
        <dbReference type="ARBA" id="ARBA00012265"/>
    </source>
</evidence>
<evidence type="ECO:0000256" key="3">
    <source>
        <dbReference type="ARBA" id="ARBA00022679"/>
    </source>
</evidence>
<dbReference type="Pfam" id="PF02475">
    <property type="entry name" value="TRM5-TYW2_MTfase"/>
    <property type="match status" value="1"/>
</dbReference>
<dbReference type="PANTHER" id="PTHR23245:SF25">
    <property type="entry name" value="TRNA WYBUTOSINE-SYNTHESIZING PROTEIN 2 HOMOLOG"/>
    <property type="match status" value="1"/>
</dbReference>
<evidence type="ECO:0000256" key="1">
    <source>
        <dbReference type="ARBA" id="ARBA00004797"/>
    </source>
</evidence>
<dbReference type="CDD" id="cd02440">
    <property type="entry name" value="AdoMet_MTases"/>
    <property type="match status" value="1"/>
</dbReference>